<dbReference type="SUPFAM" id="SSF54849">
    <property type="entry name" value="GroEL-intermediate domain like"/>
    <property type="match status" value="1"/>
</dbReference>
<feature type="binding site" evidence="6">
    <location>
        <begin position="86"/>
        <end position="90"/>
    </location>
    <ligand>
        <name>ATP</name>
        <dbReference type="ChEBI" id="CHEBI:30616"/>
    </ligand>
</feature>
<dbReference type="GO" id="GO:0016853">
    <property type="term" value="F:isomerase activity"/>
    <property type="evidence" value="ECO:0007669"/>
    <property type="project" value="UniProtKB-KW"/>
</dbReference>
<dbReference type="GO" id="GO:0042026">
    <property type="term" value="P:protein refolding"/>
    <property type="evidence" value="ECO:0007669"/>
    <property type="project" value="UniProtKB-UniRule"/>
</dbReference>
<dbReference type="Gene3D" id="1.10.560.10">
    <property type="entry name" value="GroEL-like equatorial domain"/>
    <property type="match status" value="1"/>
</dbReference>
<dbReference type="SUPFAM" id="SSF52029">
    <property type="entry name" value="GroEL apical domain-like"/>
    <property type="match status" value="1"/>
</dbReference>
<evidence type="ECO:0000256" key="4">
    <source>
        <dbReference type="ARBA" id="ARBA00023186"/>
    </source>
</evidence>
<comment type="function">
    <text evidence="6 8">Together with its co-chaperonin GroES, plays an essential role in assisting protein folding. The GroEL-GroES system forms a nano-cage that allows encapsulation of the non-native substrate proteins and provides a physical environment optimized to promote and accelerate protein folding.</text>
</comment>
<dbReference type="InterPro" id="IPR018370">
    <property type="entry name" value="Chaperonin_Cpn60_CS"/>
</dbReference>
<dbReference type="Pfam" id="PF00118">
    <property type="entry name" value="Cpn60_TCP1"/>
    <property type="match status" value="1"/>
</dbReference>
<dbReference type="NCBIfam" id="NF009488">
    <property type="entry name" value="PRK12850.1"/>
    <property type="match status" value="1"/>
</dbReference>
<evidence type="ECO:0000256" key="3">
    <source>
        <dbReference type="ARBA" id="ARBA00022840"/>
    </source>
</evidence>
<dbReference type="HAMAP" id="MF_00600">
    <property type="entry name" value="CH60"/>
    <property type="match status" value="1"/>
</dbReference>
<dbReference type="EMBL" id="CP157897">
    <property type="protein sequence ID" value="XBT18869.1"/>
    <property type="molecule type" value="Genomic_DNA"/>
</dbReference>
<gene>
    <name evidence="6 9" type="primary">groL</name>
    <name evidence="6" type="synonym">groEL</name>
    <name evidence="9" type="ORF">ABPD24_00100</name>
</gene>
<feature type="binding site" evidence="6">
    <location>
        <begin position="29"/>
        <end position="32"/>
    </location>
    <ligand>
        <name>ATP</name>
        <dbReference type="ChEBI" id="CHEBI:30616"/>
    </ligand>
</feature>
<sequence length="543" mass="60205">MNKQIIFGNKARNKLKKGINILSNAVKITLGPKGRNVILDKSFLNTQITKDGVTVAKEIFLKDKIENLGAQIIKDIASKTNDLAGDGTTTATLLAQYIINESLKNVSSGCNPINLKTGILKSVDLIVKGLKKQSKNISNNYIKIQQIASISANNDKNIGKLIAKAFKVIGKNGIITIEESKTIKTYINIVKGMQLNTGYESSYFITNSEKMVIELDNPYILITDKKIISMKFIIKILEKISKLNKSLLIISEEIEGEVLTNLVVNKIRGIIKIASIKAPGFGDKKKEILKDIAILTGGKYLSEDLGLNLKNIQIKDLGKAKKIIITKDNTIIIKGLGESQNIKDRIKQIKNEIKISNSNYEINKLKRRVAKLIGGIAVIYVGANSELEMKEKKDRIEDALNATKAAIEEGIVPGGGIALIRCIKYLNKLKFNNYDKNLGVSIMKLTLEQPLIQILRNSGISSSLILNRIKNKKNDFGYDAKKGKYKYMIKEGIVDPTKVTRIAIENAAYIGSMLITTECVICEKKKKNINHNNFNNNFNNPIG</sequence>
<dbReference type="GO" id="GO:0005737">
    <property type="term" value="C:cytoplasm"/>
    <property type="evidence" value="ECO:0007669"/>
    <property type="project" value="UniProtKB-SubCell"/>
</dbReference>
<dbReference type="NCBIfam" id="NF009487">
    <property type="entry name" value="PRK12849.1"/>
    <property type="match status" value="1"/>
</dbReference>
<dbReference type="NCBIfam" id="NF000592">
    <property type="entry name" value="PRK00013.1"/>
    <property type="match status" value="1"/>
</dbReference>
<keyword evidence="4 6" id="KW-0143">Chaperone</keyword>
<evidence type="ECO:0000256" key="6">
    <source>
        <dbReference type="HAMAP-Rule" id="MF_00600"/>
    </source>
</evidence>
<dbReference type="PRINTS" id="PR00298">
    <property type="entry name" value="CHAPERONIN60"/>
</dbReference>
<evidence type="ECO:0000256" key="8">
    <source>
        <dbReference type="RuleBase" id="RU000419"/>
    </source>
</evidence>
<reference evidence="9" key="1">
    <citation type="submission" date="2024-06" db="EMBL/GenBank/DDBJ databases">
        <title>Diversity, functionality, and evolutionary history of bacterial symbionts in false click beetles (Coleoptera, Throscidae).</title>
        <authorList>
            <person name="Wierz J.C."/>
            <person name="Malm H."/>
            <person name="Kaltenpoth M."/>
            <person name="Engl T."/>
        </authorList>
    </citation>
    <scope>NUCLEOTIDE SEQUENCE</scope>
    <source>
        <strain evidence="9">AspAUS03</strain>
    </source>
</reference>
<proteinExistence type="inferred from homology"/>
<keyword evidence="3 6" id="KW-0067">ATP-binding</keyword>
<dbReference type="SUPFAM" id="SSF48592">
    <property type="entry name" value="GroEL equatorial domain-like"/>
    <property type="match status" value="1"/>
</dbReference>
<protein>
    <recommendedName>
        <fullName evidence="6">Chaperonin GroEL</fullName>
        <ecNumber evidence="6">5.6.1.7</ecNumber>
    </recommendedName>
    <alternativeName>
        <fullName evidence="6">60 kDa chaperonin</fullName>
    </alternativeName>
    <alternativeName>
        <fullName evidence="6">Chaperonin-60</fullName>
        <shortName evidence="6">Cpn60</shortName>
    </alternativeName>
</protein>
<evidence type="ECO:0000256" key="5">
    <source>
        <dbReference type="ARBA" id="ARBA00023235"/>
    </source>
</evidence>
<dbReference type="CDD" id="cd03344">
    <property type="entry name" value="GroEL"/>
    <property type="match status" value="1"/>
</dbReference>
<dbReference type="GO" id="GO:0005524">
    <property type="term" value="F:ATP binding"/>
    <property type="evidence" value="ECO:0007669"/>
    <property type="project" value="UniProtKB-UniRule"/>
</dbReference>
<evidence type="ECO:0000256" key="7">
    <source>
        <dbReference type="RuleBase" id="RU000418"/>
    </source>
</evidence>
<dbReference type="InterPro" id="IPR027413">
    <property type="entry name" value="GROEL-like_equatorial_sf"/>
</dbReference>
<keyword evidence="5 6" id="KW-0413">Isomerase</keyword>
<dbReference type="AlphaFoldDB" id="A0AAU7QSA7"/>
<dbReference type="Gene3D" id="3.30.260.10">
    <property type="entry name" value="TCP-1-like chaperonin intermediate domain"/>
    <property type="match status" value="1"/>
</dbReference>
<comment type="subunit">
    <text evidence="6 8">Forms a cylinder of 14 subunits composed of two heptameric rings stacked back-to-back. Interacts with the co-chaperonin GroES.</text>
</comment>
<comment type="caution">
    <text evidence="6">Lacks conserved residue(s) required for the propagation of feature annotation.</text>
</comment>
<feature type="binding site" evidence="6">
    <location>
        <position position="495"/>
    </location>
    <ligand>
        <name>ATP</name>
        <dbReference type="ChEBI" id="CHEBI:30616"/>
    </ligand>
</feature>
<dbReference type="GO" id="GO:0051082">
    <property type="term" value="F:unfolded protein binding"/>
    <property type="evidence" value="ECO:0007669"/>
    <property type="project" value="UniProtKB-UniRule"/>
</dbReference>
<comment type="subcellular location">
    <subcellularLocation>
        <location evidence="6">Cytoplasm</location>
    </subcellularLocation>
</comment>
<comment type="similarity">
    <text evidence="1 6 7">Belongs to the chaperonin (HSP60) family.</text>
</comment>
<dbReference type="InterPro" id="IPR002423">
    <property type="entry name" value="Cpn60/GroEL/TCP-1"/>
</dbReference>
<dbReference type="PROSITE" id="PS00296">
    <property type="entry name" value="CHAPERONINS_CPN60"/>
    <property type="match status" value="1"/>
</dbReference>
<dbReference type="NCBIfam" id="TIGR02348">
    <property type="entry name" value="GroEL"/>
    <property type="match status" value="1"/>
</dbReference>
<evidence type="ECO:0000256" key="2">
    <source>
        <dbReference type="ARBA" id="ARBA00022741"/>
    </source>
</evidence>
<keyword evidence="2 6" id="KW-0547">Nucleotide-binding</keyword>
<dbReference type="EC" id="5.6.1.7" evidence="6"/>
<dbReference type="Gene3D" id="3.50.7.10">
    <property type="entry name" value="GroEL"/>
    <property type="match status" value="1"/>
</dbReference>
<dbReference type="InterPro" id="IPR027410">
    <property type="entry name" value="TCP-1-like_intermed_sf"/>
</dbReference>
<evidence type="ECO:0000256" key="1">
    <source>
        <dbReference type="ARBA" id="ARBA00006607"/>
    </source>
</evidence>
<dbReference type="GO" id="GO:0140662">
    <property type="term" value="F:ATP-dependent protein folding chaperone"/>
    <property type="evidence" value="ECO:0007669"/>
    <property type="project" value="InterPro"/>
</dbReference>
<name>A0AAU7QSA7_9FLAO</name>
<dbReference type="NCBIfam" id="NF009489">
    <property type="entry name" value="PRK12851.1"/>
    <property type="match status" value="1"/>
</dbReference>
<feature type="binding site" evidence="6">
    <location>
        <position position="415"/>
    </location>
    <ligand>
        <name>ATP</name>
        <dbReference type="ChEBI" id="CHEBI:30616"/>
    </ligand>
</feature>
<accession>A0AAU7QSA7</accession>
<dbReference type="InterPro" id="IPR001844">
    <property type="entry name" value="Cpn60/GroEL"/>
</dbReference>
<evidence type="ECO:0000313" key="9">
    <source>
        <dbReference type="EMBL" id="XBT18869.1"/>
    </source>
</evidence>
<keyword evidence="6" id="KW-0963">Cytoplasm</keyword>
<feature type="binding site" evidence="6">
    <location>
        <position position="50"/>
    </location>
    <ligand>
        <name>ATP</name>
        <dbReference type="ChEBI" id="CHEBI:30616"/>
    </ligand>
</feature>
<dbReference type="PANTHER" id="PTHR45633">
    <property type="entry name" value="60 KDA HEAT SHOCK PROTEIN, MITOCHONDRIAL"/>
    <property type="match status" value="1"/>
</dbReference>
<organism evidence="9">
    <name type="scientific">Candidatus Shikimatogenerans sp. AspAUS03</name>
    <dbReference type="NCBI Taxonomy" id="3158563"/>
    <lineage>
        <taxon>Bacteria</taxon>
        <taxon>Pseudomonadati</taxon>
        <taxon>Bacteroidota</taxon>
        <taxon>Flavobacteriia</taxon>
        <taxon>Flavobacteriales</taxon>
        <taxon>Candidatus Shikimatogenerans</taxon>
    </lineage>
</organism>
<dbReference type="InterPro" id="IPR027409">
    <property type="entry name" value="GroEL-like_apical_dom_sf"/>
</dbReference>
<dbReference type="FunFam" id="3.50.7.10:FF:000001">
    <property type="entry name" value="60 kDa chaperonin"/>
    <property type="match status" value="1"/>
</dbReference>